<gene>
    <name evidence="2" type="ORF">SAMN02745129_2304</name>
</gene>
<dbReference type="EMBL" id="FQXG01000003">
    <property type="protein sequence ID" value="SHH55074.1"/>
    <property type="molecule type" value="Genomic_DNA"/>
</dbReference>
<evidence type="ECO:0000256" key="1">
    <source>
        <dbReference type="SAM" id="MobiDB-lite"/>
    </source>
</evidence>
<accession>A0A1M5TWJ8</accession>
<protein>
    <submittedName>
        <fullName evidence="2">Uncharacterized protein</fullName>
    </submittedName>
</protein>
<organism evidence="2 3">
    <name type="scientific">Ferrimonas marina</name>
    <dbReference type="NCBI Taxonomy" id="299255"/>
    <lineage>
        <taxon>Bacteria</taxon>
        <taxon>Pseudomonadati</taxon>
        <taxon>Pseudomonadota</taxon>
        <taxon>Gammaproteobacteria</taxon>
        <taxon>Alteromonadales</taxon>
        <taxon>Ferrimonadaceae</taxon>
        <taxon>Ferrimonas</taxon>
    </lineage>
</organism>
<proteinExistence type="predicted"/>
<keyword evidence="3" id="KW-1185">Reference proteome</keyword>
<feature type="region of interest" description="Disordered" evidence="1">
    <location>
        <begin position="148"/>
        <end position="172"/>
    </location>
</feature>
<dbReference type="AlphaFoldDB" id="A0A1M5TWJ8"/>
<dbReference type="RefSeq" id="WP_067655902.1">
    <property type="nucleotide sequence ID" value="NZ_FQXG01000003.1"/>
</dbReference>
<evidence type="ECO:0000313" key="3">
    <source>
        <dbReference type="Proteomes" id="UP000184268"/>
    </source>
</evidence>
<dbReference type="Proteomes" id="UP000184268">
    <property type="component" value="Unassembled WGS sequence"/>
</dbReference>
<sequence>MSAEMPTKVEGQDGINNKFTGGPVTATMGVRQTAELWQMLEQELKVLEETARKNAEWQLAAGYALSGVDWVEIVAGPQELGLGKRDRNWGRGTPLAVSRSVRDSVMTDKLGLDLVPQPDDACSRGMISNAFDEVFAYKLKHGLTQYRGTNLHPDEYDRQRKLKREQEAGLAR</sequence>
<feature type="region of interest" description="Disordered" evidence="1">
    <location>
        <begin position="1"/>
        <end position="22"/>
    </location>
</feature>
<name>A0A1M5TWJ8_9GAMM</name>
<reference evidence="2 3" key="1">
    <citation type="submission" date="2016-11" db="EMBL/GenBank/DDBJ databases">
        <authorList>
            <person name="Jaros S."/>
            <person name="Januszkiewicz K."/>
            <person name="Wedrychowicz H."/>
        </authorList>
    </citation>
    <scope>NUCLEOTIDE SEQUENCE [LARGE SCALE GENOMIC DNA]</scope>
    <source>
        <strain evidence="2 3">DSM 16917</strain>
    </source>
</reference>
<evidence type="ECO:0000313" key="2">
    <source>
        <dbReference type="EMBL" id="SHH55074.1"/>
    </source>
</evidence>
<feature type="compositionally biased region" description="Basic and acidic residues" evidence="1">
    <location>
        <begin position="152"/>
        <end position="172"/>
    </location>
</feature>